<evidence type="ECO:0000313" key="3">
    <source>
        <dbReference type="Proteomes" id="UP000886520"/>
    </source>
</evidence>
<dbReference type="EMBL" id="JABFUD020000018">
    <property type="protein sequence ID" value="KAI5065892.1"/>
    <property type="molecule type" value="Genomic_DNA"/>
</dbReference>
<dbReference type="AlphaFoldDB" id="A0A9D4UDX7"/>
<organism evidence="2 3">
    <name type="scientific">Adiantum capillus-veneris</name>
    <name type="common">Maidenhair fern</name>
    <dbReference type="NCBI Taxonomy" id="13818"/>
    <lineage>
        <taxon>Eukaryota</taxon>
        <taxon>Viridiplantae</taxon>
        <taxon>Streptophyta</taxon>
        <taxon>Embryophyta</taxon>
        <taxon>Tracheophyta</taxon>
        <taxon>Polypodiopsida</taxon>
        <taxon>Polypodiidae</taxon>
        <taxon>Polypodiales</taxon>
        <taxon>Pteridineae</taxon>
        <taxon>Pteridaceae</taxon>
        <taxon>Vittarioideae</taxon>
        <taxon>Adiantum</taxon>
    </lineage>
</organism>
<gene>
    <name evidence="2" type="ORF">GOP47_0018516</name>
</gene>
<sequence>MAGASPDKIDALIAREYTFVQELVWLPPRRNPFPRCTDKIVSDLRKLEVLYRRPATGGRNNLRSSRRAADHALSVLIADYDELIRFRRSLCQKLPAVQTSSSLKDFEHRAEALIMQHLDSAWGSGKHGSVETWASKVKGLDFQALDLALQHLLAPFFGYAVEHKEHQYDCCYNSVSVEKRQRHQSKEDENASDATSLCDSKEVEDDAVSEVDSIEGSSAGQNQELPLMLISNSEVKHERQPYVPNINSSRGNRPIQVEMTMKARICDEHITAPEQHCWHIIFGIVNHDRCEVAVHSLTYWSFDNESEVSTIKWPKGGVILKEAPSLLCYSCQMRCAGPSDSPRVAFSWQYRRISKHLVAVRGGMDQELKERVIEGCPLELQTRRLVGMETPMDSLCMVDSSDTADGQFAVAGPSQTVYQRAGDPFYKRIGNLFSRKDSCKKARTSTE</sequence>
<evidence type="ECO:0000256" key="1">
    <source>
        <dbReference type="SAM" id="MobiDB-lite"/>
    </source>
</evidence>
<dbReference type="OrthoDB" id="1939244at2759"/>
<dbReference type="Proteomes" id="UP000886520">
    <property type="component" value="Chromosome 18"/>
</dbReference>
<accession>A0A9D4UDX7</accession>
<comment type="caution">
    <text evidence="2">The sequence shown here is derived from an EMBL/GenBank/DDBJ whole genome shotgun (WGS) entry which is preliminary data.</text>
</comment>
<proteinExistence type="predicted"/>
<keyword evidence="3" id="KW-1185">Reference proteome</keyword>
<feature type="region of interest" description="Disordered" evidence="1">
    <location>
        <begin position="182"/>
        <end position="202"/>
    </location>
</feature>
<reference evidence="2" key="1">
    <citation type="submission" date="2021-01" db="EMBL/GenBank/DDBJ databases">
        <title>Adiantum capillus-veneris genome.</title>
        <authorList>
            <person name="Fang Y."/>
            <person name="Liao Q."/>
        </authorList>
    </citation>
    <scope>NUCLEOTIDE SEQUENCE</scope>
    <source>
        <strain evidence="2">H3</strain>
        <tissue evidence="2">Leaf</tissue>
    </source>
</reference>
<evidence type="ECO:0000313" key="2">
    <source>
        <dbReference type="EMBL" id="KAI5065892.1"/>
    </source>
</evidence>
<protein>
    <submittedName>
        <fullName evidence="2">Uncharacterized protein</fullName>
    </submittedName>
</protein>
<name>A0A9D4UDX7_ADICA</name>